<feature type="transmembrane region" description="Helical" evidence="6">
    <location>
        <begin position="334"/>
        <end position="356"/>
    </location>
</feature>
<organism evidence="7 8">
    <name type="scientific">Desulfacinum infernum DSM 9756</name>
    <dbReference type="NCBI Taxonomy" id="1121391"/>
    <lineage>
        <taxon>Bacteria</taxon>
        <taxon>Pseudomonadati</taxon>
        <taxon>Thermodesulfobacteriota</taxon>
        <taxon>Syntrophobacteria</taxon>
        <taxon>Syntrophobacterales</taxon>
        <taxon>Syntrophobacteraceae</taxon>
        <taxon>Desulfacinum</taxon>
    </lineage>
</organism>
<evidence type="ECO:0000256" key="5">
    <source>
        <dbReference type="ARBA" id="ARBA00023136"/>
    </source>
</evidence>
<protein>
    <submittedName>
        <fullName evidence="7">Lipopolysaccharide export system permease protein</fullName>
    </submittedName>
</protein>
<feature type="transmembrane region" description="Helical" evidence="6">
    <location>
        <begin position="61"/>
        <end position="81"/>
    </location>
</feature>
<sequence>MGRILYRYLVLEQLIPAVICFSGLLLILLAGRMMQLTTYLFAGSVTFMDVIRVMGLALPKLALYALPMATLIGVLLGFLRLTADNELVAIRSAGVGFRQLWPAVATVVLLATALSFYTSLTLVPTANRQLKITLRALGRAVVPALLKEGRFIDVLPNLVFFFDRVNPKTREIRGVFIHDTRNPQTRATIVAKSARLLDAPGQHALIFRIENGSISRVGDDLKASQTIRFGSYDLVLNLDDLLGRDDAGGWKKGEMSLAELRRGMESSDGTRYALEFHKRLALPFACLFLGLAAAPLGALFQRGSRMSGVTLGIAIFLGYYVVLSAGKALGEEGILPAALGIWLPNMAAAALAAYLWKKAHDETPFALVDWWHKCGTVRALALKICTPPHKKTAGSHDHPGK</sequence>
<dbReference type="PANTHER" id="PTHR33529:SF6">
    <property type="entry name" value="YJGP_YJGQ FAMILY PERMEASE"/>
    <property type="match status" value="1"/>
</dbReference>
<evidence type="ECO:0000313" key="8">
    <source>
        <dbReference type="Proteomes" id="UP000184076"/>
    </source>
</evidence>
<dbReference type="GO" id="GO:0055085">
    <property type="term" value="P:transmembrane transport"/>
    <property type="evidence" value="ECO:0007669"/>
    <property type="project" value="InterPro"/>
</dbReference>
<dbReference type="AlphaFoldDB" id="A0A1M4UJB3"/>
<proteinExistence type="predicted"/>
<dbReference type="InterPro" id="IPR005495">
    <property type="entry name" value="LptG/LptF_permease"/>
</dbReference>
<reference evidence="8" key="1">
    <citation type="submission" date="2016-11" db="EMBL/GenBank/DDBJ databases">
        <authorList>
            <person name="Varghese N."/>
            <person name="Submissions S."/>
        </authorList>
    </citation>
    <scope>NUCLEOTIDE SEQUENCE [LARGE SCALE GENOMIC DNA]</scope>
    <source>
        <strain evidence="8">DSM 9756</strain>
    </source>
</reference>
<dbReference type="NCBIfam" id="TIGR04407">
    <property type="entry name" value="LptF_YjgP"/>
    <property type="match status" value="1"/>
</dbReference>
<dbReference type="PANTHER" id="PTHR33529">
    <property type="entry name" value="SLR0882 PROTEIN-RELATED"/>
    <property type="match status" value="1"/>
</dbReference>
<keyword evidence="4 6" id="KW-1133">Transmembrane helix</keyword>
<feature type="transmembrane region" description="Helical" evidence="6">
    <location>
        <begin position="9"/>
        <end position="30"/>
    </location>
</feature>
<feature type="transmembrane region" description="Helical" evidence="6">
    <location>
        <begin position="306"/>
        <end position="322"/>
    </location>
</feature>
<keyword evidence="5 6" id="KW-0472">Membrane</keyword>
<keyword evidence="8" id="KW-1185">Reference proteome</keyword>
<feature type="transmembrane region" description="Helical" evidence="6">
    <location>
        <begin position="101"/>
        <end position="123"/>
    </location>
</feature>
<dbReference type="GO" id="GO:0043190">
    <property type="term" value="C:ATP-binding cassette (ABC) transporter complex"/>
    <property type="evidence" value="ECO:0007669"/>
    <property type="project" value="InterPro"/>
</dbReference>
<evidence type="ECO:0000256" key="6">
    <source>
        <dbReference type="SAM" id="Phobius"/>
    </source>
</evidence>
<evidence type="ECO:0000256" key="2">
    <source>
        <dbReference type="ARBA" id="ARBA00022475"/>
    </source>
</evidence>
<gene>
    <name evidence="7" type="ORF">SAMN02745206_00496</name>
</gene>
<dbReference type="Pfam" id="PF03739">
    <property type="entry name" value="LptF_LptG"/>
    <property type="match status" value="1"/>
</dbReference>
<dbReference type="InterPro" id="IPR030922">
    <property type="entry name" value="LptF"/>
</dbReference>
<evidence type="ECO:0000256" key="4">
    <source>
        <dbReference type="ARBA" id="ARBA00022989"/>
    </source>
</evidence>
<keyword evidence="2" id="KW-1003">Cell membrane</keyword>
<evidence type="ECO:0000256" key="1">
    <source>
        <dbReference type="ARBA" id="ARBA00004651"/>
    </source>
</evidence>
<dbReference type="RefSeq" id="WP_073036639.1">
    <property type="nucleotide sequence ID" value="NZ_FQVB01000005.1"/>
</dbReference>
<comment type="subcellular location">
    <subcellularLocation>
        <location evidence="1">Cell membrane</location>
        <topology evidence="1">Multi-pass membrane protein</topology>
    </subcellularLocation>
</comment>
<dbReference type="GO" id="GO:0015920">
    <property type="term" value="P:lipopolysaccharide transport"/>
    <property type="evidence" value="ECO:0007669"/>
    <property type="project" value="TreeGrafter"/>
</dbReference>
<feature type="transmembrane region" description="Helical" evidence="6">
    <location>
        <begin position="280"/>
        <end position="300"/>
    </location>
</feature>
<dbReference type="EMBL" id="FQVB01000005">
    <property type="protein sequence ID" value="SHE56755.1"/>
    <property type="molecule type" value="Genomic_DNA"/>
</dbReference>
<dbReference type="STRING" id="1121391.SAMN02745206_00496"/>
<evidence type="ECO:0000313" key="7">
    <source>
        <dbReference type="EMBL" id="SHE56755.1"/>
    </source>
</evidence>
<accession>A0A1M4UJB3</accession>
<keyword evidence="3 6" id="KW-0812">Transmembrane</keyword>
<evidence type="ECO:0000256" key="3">
    <source>
        <dbReference type="ARBA" id="ARBA00022692"/>
    </source>
</evidence>
<dbReference type="Proteomes" id="UP000184076">
    <property type="component" value="Unassembled WGS sequence"/>
</dbReference>
<name>A0A1M4UJB3_9BACT</name>